<protein>
    <submittedName>
        <fullName evidence="4">RNA-directed DNA polymerase, eukaryota, reverse transcriptase zinc-binding domain protein</fullName>
    </submittedName>
</protein>
<keyword evidence="4" id="KW-0548">Nucleotidyltransferase</keyword>
<evidence type="ECO:0000256" key="1">
    <source>
        <dbReference type="SAM" id="SignalP"/>
    </source>
</evidence>
<proteinExistence type="predicted"/>
<gene>
    <name evidence="4" type="ORF">Tci_041149</name>
</gene>
<dbReference type="InterPro" id="IPR000477">
    <property type="entry name" value="RT_dom"/>
</dbReference>
<comment type="caution">
    <text evidence="4">The sequence shown here is derived from an EMBL/GenBank/DDBJ whole genome shotgun (WGS) entry which is preliminary data.</text>
</comment>
<evidence type="ECO:0000259" key="2">
    <source>
        <dbReference type="Pfam" id="PF00078"/>
    </source>
</evidence>
<sequence>MLGGITLWISADLTLGFGCGEGVRGASDVGGGSWFLAIPGGVAASPNGNIINTTSNVTRPTIRRAIVARTCRTNKVNETEALSLIEDVSSKEIKDALFDIGDNKSPGPNGFSYVFFKKAWNIIGEDFCKAVKEFFKSEKMLKDLNSTVISLIPKTQSPLKVTNYRPIACCNVVYKCISKVITRRLKRVRGNLVNINQSAFVAERQIQDNILLTQELLKGYDRKGGPSRVAFKIDIQKAYDTVNWCFLETILTHFGFPVKMIHWIMRNPKFQYHFGCKGMKLTHVCFADDLLVLCHGDAELVKVVRDTIEEFGKCSGLLPNFHKMYWCTVFLLPKTTIKDINSLLMGFLWCNGELSRGKAKINWKKICMPKSHGGLGLKDLEIWNKVLLISIDPNDSRGWKNLMEIRDEIRKHVWYKLGDGMTTSIRQIRTHDLNTEKKDWLVWKNKDEKEWKLMTWDKIAKWGSYDMNVCILCKENDKSHDHLFFKCNFSQTIWRKLKPLMQFKSNADKWNDIIEELTEKHNNDSIWSIVRRLCLAGAVYAIWRERINMIFRDEQCSWEVTLKMICEIVRLGLMGLNVKNSIAVQQVVIK</sequence>
<keyword evidence="1" id="KW-0732">Signal</keyword>
<dbReference type="PANTHER" id="PTHR33116:SF76">
    <property type="entry name" value="DUF4283 DOMAIN-CONTAINING PROTEIN"/>
    <property type="match status" value="1"/>
</dbReference>
<feature type="chain" id="PRO_5026667561" evidence="1">
    <location>
        <begin position="17"/>
        <end position="590"/>
    </location>
</feature>
<dbReference type="AlphaFoldDB" id="A0A6L2M5G0"/>
<keyword evidence="4" id="KW-0695">RNA-directed DNA polymerase</keyword>
<feature type="signal peptide" evidence="1">
    <location>
        <begin position="1"/>
        <end position="16"/>
    </location>
</feature>
<dbReference type="PANTHER" id="PTHR33116">
    <property type="entry name" value="REVERSE TRANSCRIPTASE ZINC-BINDING DOMAIN-CONTAINING PROTEIN-RELATED-RELATED"/>
    <property type="match status" value="1"/>
</dbReference>
<dbReference type="CDD" id="cd01650">
    <property type="entry name" value="RT_nLTR_like"/>
    <property type="match status" value="1"/>
</dbReference>
<dbReference type="Pfam" id="PF13966">
    <property type="entry name" value="zf-RVT"/>
    <property type="match status" value="1"/>
</dbReference>
<keyword evidence="4" id="KW-0808">Transferase</keyword>
<evidence type="ECO:0000313" key="4">
    <source>
        <dbReference type="EMBL" id="GEU69171.1"/>
    </source>
</evidence>
<feature type="domain" description="Reverse transcriptase zinc-binding" evidence="3">
    <location>
        <begin position="440"/>
        <end position="494"/>
    </location>
</feature>
<dbReference type="InterPro" id="IPR043502">
    <property type="entry name" value="DNA/RNA_pol_sf"/>
</dbReference>
<dbReference type="GO" id="GO:0003964">
    <property type="term" value="F:RNA-directed DNA polymerase activity"/>
    <property type="evidence" value="ECO:0007669"/>
    <property type="project" value="UniProtKB-KW"/>
</dbReference>
<reference evidence="4" key="1">
    <citation type="journal article" date="2019" name="Sci. Rep.">
        <title>Draft genome of Tanacetum cinerariifolium, the natural source of mosquito coil.</title>
        <authorList>
            <person name="Yamashiro T."/>
            <person name="Shiraishi A."/>
            <person name="Satake H."/>
            <person name="Nakayama K."/>
        </authorList>
    </citation>
    <scope>NUCLEOTIDE SEQUENCE</scope>
</reference>
<dbReference type="InterPro" id="IPR026960">
    <property type="entry name" value="RVT-Znf"/>
</dbReference>
<feature type="domain" description="Reverse transcriptase" evidence="2">
    <location>
        <begin position="152"/>
        <end position="278"/>
    </location>
</feature>
<organism evidence="4">
    <name type="scientific">Tanacetum cinerariifolium</name>
    <name type="common">Dalmatian daisy</name>
    <name type="synonym">Chrysanthemum cinerariifolium</name>
    <dbReference type="NCBI Taxonomy" id="118510"/>
    <lineage>
        <taxon>Eukaryota</taxon>
        <taxon>Viridiplantae</taxon>
        <taxon>Streptophyta</taxon>
        <taxon>Embryophyta</taxon>
        <taxon>Tracheophyta</taxon>
        <taxon>Spermatophyta</taxon>
        <taxon>Magnoliopsida</taxon>
        <taxon>eudicotyledons</taxon>
        <taxon>Gunneridae</taxon>
        <taxon>Pentapetalae</taxon>
        <taxon>asterids</taxon>
        <taxon>campanulids</taxon>
        <taxon>Asterales</taxon>
        <taxon>Asteraceae</taxon>
        <taxon>Asteroideae</taxon>
        <taxon>Anthemideae</taxon>
        <taxon>Anthemidinae</taxon>
        <taxon>Tanacetum</taxon>
    </lineage>
</organism>
<name>A0A6L2M5G0_TANCI</name>
<evidence type="ECO:0000259" key="3">
    <source>
        <dbReference type="Pfam" id="PF13966"/>
    </source>
</evidence>
<accession>A0A6L2M5G0</accession>
<dbReference type="SUPFAM" id="SSF56672">
    <property type="entry name" value="DNA/RNA polymerases"/>
    <property type="match status" value="1"/>
</dbReference>
<dbReference type="EMBL" id="BKCJ010005885">
    <property type="protein sequence ID" value="GEU69171.1"/>
    <property type="molecule type" value="Genomic_DNA"/>
</dbReference>
<dbReference type="Pfam" id="PF00078">
    <property type="entry name" value="RVT_1"/>
    <property type="match status" value="1"/>
</dbReference>